<evidence type="ECO:0000256" key="5">
    <source>
        <dbReference type="ARBA" id="ARBA00023136"/>
    </source>
</evidence>
<comment type="subcellular location">
    <subcellularLocation>
        <location evidence="1">Cell membrane</location>
        <topology evidence="1">Multi-pass membrane protein</topology>
    </subcellularLocation>
</comment>
<feature type="transmembrane region" description="Helical" evidence="7">
    <location>
        <begin position="79"/>
        <end position="104"/>
    </location>
</feature>
<feature type="transmembrane region" description="Helical" evidence="7">
    <location>
        <begin position="229"/>
        <end position="247"/>
    </location>
</feature>
<keyword evidence="9" id="KW-1185">Reference proteome</keyword>
<dbReference type="AlphaFoldDB" id="A0A7X0BX26"/>
<feature type="region of interest" description="Disordered" evidence="6">
    <location>
        <begin position="302"/>
        <end position="330"/>
    </location>
</feature>
<dbReference type="GO" id="GO:0005886">
    <property type="term" value="C:plasma membrane"/>
    <property type="evidence" value="ECO:0007669"/>
    <property type="project" value="UniProtKB-SubCell"/>
</dbReference>
<evidence type="ECO:0000256" key="7">
    <source>
        <dbReference type="SAM" id="Phobius"/>
    </source>
</evidence>
<evidence type="ECO:0000256" key="1">
    <source>
        <dbReference type="ARBA" id="ARBA00004651"/>
    </source>
</evidence>
<dbReference type="GO" id="GO:0022857">
    <property type="term" value="F:transmembrane transporter activity"/>
    <property type="evidence" value="ECO:0007669"/>
    <property type="project" value="InterPro"/>
</dbReference>
<proteinExistence type="predicted"/>
<gene>
    <name evidence="8" type="ORF">FHU36_000934</name>
</gene>
<evidence type="ECO:0000256" key="2">
    <source>
        <dbReference type="ARBA" id="ARBA00022475"/>
    </source>
</evidence>
<dbReference type="EMBL" id="JACHJB010000001">
    <property type="protein sequence ID" value="MBB6344425.1"/>
    <property type="molecule type" value="Genomic_DNA"/>
</dbReference>
<feature type="transmembrane region" description="Helical" evidence="7">
    <location>
        <begin position="110"/>
        <end position="130"/>
    </location>
</feature>
<dbReference type="SUPFAM" id="SSF103473">
    <property type="entry name" value="MFS general substrate transporter"/>
    <property type="match status" value="1"/>
</dbReference>
<dbReference type="InterPro" id="IPR036259">
    <property type="entry name" value="MFS_trans_sf"/>
</dbReference>
<dbReference type="PANTHER" id="PTHR23513:SF11">
    <property type="entry name" value="STAPHYLOFERRIN A TRANSPORTER"/>
    <property type="match status" value="1"/>
</dbReference>
<keyword evidence="4 7" id="KW-1133">Transmembrane helix</keyword>
<organism evidence="8 9">
    <name type="scientific">Nonomuraea muscovyensis</name>
    <dbReference type="NCBI Taxonomy" id="1124761"/>
    <lineage>
        <taxon>Bacteria</taxon>
        <taxon>Bacillati</taxon>
        <taxon>Actinomycetota</taxon>
        <taxon>Actinomycetes</taxon>
        <taxon>Streptosporangiales</taxon>
        <taxon>Streptosporangiaceae</taxon>
        <taxon>Nonomuraea</taxon>
    </lineage>
</organism>
<evidence type="ECO:0000313" key="8">
    <source>
        <dbReference type="EMBL" id="MBB6344425.1"/>
    </source>
</evidence>
<dbReference type="Pfam" id="PF07690">
    <property type="entry name" value="MFS_1"/>
    <property type="match status" value="1"/>
</dbReference>
<dbReference type="Gene3D" id="1.20.1250.20">
    <property type="entry name" value="MFS general substrate transporter like domains"/>
    <property type="match status" value="1"/>
</dbReference>
<protein>
    <submittedName>
        <fullName evidence="8">MFS family permease</fullName>
    </submittedName>
</protein>
<feature type="transmembrane region" description="Helical" evidence="7">
    <location>
        <begin position="167"/>
        <end position="184"/>
    </location>
</feature>
<comment type="caution">
    <text evidence="8">The sequence shown here is derived from an EMBL/GenBank/DDBJ whole genome shotgun (WGS) entry which is preliminary data.</text>
</comment>
<keyword evidence="5 7" id="KW-0472">Membrane</keyword>
<feature type="transmembrane region" description="Helical" evidence="7">
    <location>
        <begin position="253"/>
        <end position="273"/>
    </location>
</feature>
<evidence type="ECO:0000256" key="3">
    <source>
        <dbReference type="ARBA" id="ARBA00022692"/>
    </source>
</evidence>
<sequence>MAVHESSVHVAVLAGRPIGGLLFGLGPAAPVLAHLALTAGFLYALRRLKRPDTSRSDRSLLAEIHSGLREAHDHQFIRVATWLVAALNLIVQALLIVVIAAALVEGVPPLLTGLVLAASGVGGMIGSMAAPGRERLSAWIAGKTSGVPVVERLADAAGLTGGARSTLVLHTWLWVSAFVLAASMSTPVSFFAALMLMGLGGGLSNVTIRTVIGRLEHSLVARVTGVHRLVTHGASALGPLVGTALIMTFGVRAAVFVLMGLTLVIAVVVTWLPGVRASLSPGRAAVGEGELRVAGAPFAAGQPESAAPVESGAGDGLGEVPFQTPRQATA</sequence>
<name>A0A7X0BX26_9ACTN</name>
<evidence type="ECO:0000256" key="6">
    <source>
        <dbReference type="SAM" id="MobiDB-lite"/>
    </source>
</evidence>
<keyword evidence="3 7" id="KW-0812">Transmembrane</keyword>
<reference evidence="8 9" key="1">
    <citation type="submission" date="2020-08" db="EMBL/GenBank/DDBJ databases">
        <title>Sequencing the genomes of 1000 actinobacteria strains.</title>
        <authorList>
            <person name="Klenk H.-P."/>
        </authorList>
    </citation>
    <scope>NUCLEOTIDE SEQUENCE [LARGE SCALE GENOMIC DNA]</scope>
    <source>
        <strain evidence="8 9">DSM 45913</strain>
    </source>
</reference>
<accession>A0A7X0BX26</accession>
<dbReference type="InterPro" id="IPR011701">
    <property type="entry name" value="MFS"/>
</dbReference>
<dbReference type="Proteomes" id="UP000583800">
    <property type="component" value="Unassembled WGS sequence"/>
</dbReference>
<feature type="transmembrane region" description="Helical" evidence="7">
    <location>
        <begin position="20"/>
        <end position="45"/>
    </location>
</feature>
<keyword evidence="2" id="KW-1003">Cell membrane</keyword>
<dbReference type="PANTHER" id="PTHR23513">
    <property type="entry name" value="INTEGRAL MEMBRANE EFFLUX PROTEIN-RELATED"/>
    <property type="match status" value="1"/>
</dbReference>
<evidence type="ECO:0000256" key="4">
    <source>
        <dbReference type="ARBA" id="ARBA00022989"/>
    </source>
</evidence>
<evidence type="ECO:0000313" key="9">
    <source>
        <dbReference type="Proteomes" id="UP000583800"/>
    </source>
</evidence>